<name>A0AAD5VH35_9AGAR</name>
<comment type="caution">
    <text evidence="2">The sequence shown here is derived from an EMBL/GenBank/DDBJ whole genome shotgun (WGS) entry which is preliminary data.</text>
</comment>
<dbReference type="AlphaFoldDB" id="A0AAD5VH35"/>
<evidence type="ECO:0000313" key="3">
    <source>
        <dbReference type="Proteomes" id="UP001213000"/>
    </source>
</evidence>
<accession>A0AAD5VH35</accession>
<reference evidence="2" key="1">
    <citation type="submission" date="2022-07" db="EMBL/GenBank/DDBJ databases">
        <title>Genome Sequence of Leucocoprinus birnbaumii.</title>
        <authorList>
            <person name="Buettner E."/>
        </authorList>
    </citation>
    <scope>NUCLEOTIDE SEQUENCE</scope>
    <source>
        <strain evidence="2">VT141</strain>
    </source>
</reference>
<dbReference type="Proteomes" id="UP001213000">
    <property type="component" value="Unassembled WGS sequence"/>
</dbReference>
<protein>
    <submittedName>
        <fullName evidence="2">Uncharacterized protein</fullName>
    </submittedName>
</protein>
<gene>
    <name evidence="2" type="ORF">NP233_g12391</name>
</gene>
<feature type="region of interest" description="Disordered" evidence="1">
    <location>
        <begin position="1"/>
        <end position="46"/>
    </location>
</feature>
<keyword evidence="3" id="KW-1185">Reference proteome</keyword>
<evidence type="ECO:0000256" key="1">
    <source>
        <dbReference type="SAM" id="MobiDB-lite"/>
    </source>
</evidence>
<evidence type="ECO:0000313" key="2">
    <source>
        <dbReference type="EMBL" id="KAJ3554573.1"/>
    </source>
</evidence>
<dbReference type="EMBL" id="JANIEX010001772">
    <property type="protein sequence ID" value="KAJ3554573.1"/>
    <property type="molecule type" value="Genomic_DNA"/>
</dbReference>
<sequence>MTSVSPALLLEPLGRSVSMPGPGYRKRQNKPQWSTPPHPSSQGDKTVALSNTQGVASIPSIDESVAENLNSAATEDWIAVVKWLSEICGLPDLDTKKGLRKAYNDFEAHYFWLEALYTQVEKFTMIRVGIIGLYTKMCRDHLLMERLIERGAYLIILQWYEALGLLRSALADAEIYMSEFAADTNGMDMTYMNLRTNSEGLRRLRQARRELLPDNTSQIFTHNLRQAIVQNYKESIQRFSGVIENMASESPSSPLLSTEESLNTLTAWLNTVNLNDEPLVAGGISQAMAEKARPRVIVPDEERLKLGRCELV</sequence>
<organism evidence="2 3">
    <name type="scientific">Leucocoprinus birnbaumii</name>
    <dbReference type="NCBI Taxonomy" id="56174"/>
    <lineage>
        <taxon>Eukaryota</taxon>
        <taxon>Fungi</taxon>
        <taxon>Dikarya</taxon>
        <taxon>Basidiomycota</taxon>
        <taxon>Agaricomycotina</taxon>
        <taxon>Agaricomycetes</taxon>
        <taxon>Agaricomycetidae</taxon>
        <taxon>Agaricales</taxon>
        <taxon>Agaricineae</taxon>
        <taxon>Agaricaceae</taxon>
        <taxon>Leucocoprinus</taxon>
    </lineage>
</organism>
<proteinExistence type="predicted"/>